<dbReference type="AlphaFoldDB" id="E6LGU7"/>
<reference evidence="1 2" key="1">
    <citation type="submission" date="2010-12" db="EMBL/GenBank/DDBJ databases">
        <authorList>
            <person name="Muzny D."/>
            <person name="Qin X."/>
            <person name="Deng J."/>
            <person name="Jiang H."/>
            <person name="Liu Y."/>
            <person name="Qu J."/>
            <person name="Song X.-Z."/>
            <person name="Zhang L."/>
            <person name="Thornton R."/>
            <person name="Coyle M."/>
            <person name="Francisco L."/>
            <person name="Jackson L."/>
            <person name="Javaid M."/>
            <person name="Korchina V."/>
            <person name="Kovar C."/>
            <person name="Mata R."/>
            <person name="Mathew T."/>
            <person name="Ngo R."/>
            <person name="Nguyen L."/>
            <person name="Nguyen N."/>
            <person name="Okwuonu G."/>
            <person name="Ongeri F."/>
            <person name="Pham C."/>
            <person name="Simmons D."/>
            <person name="Wilczek-Boney K."/>
            <person name="Hale W."/>
            <person name="Jakkamsetti A."/>
            <person name="Pham P."/>
            <person name="Ruth R."/>
            <person name="San Lucas F."/>
            <person name="Warren J."/>
            <person name="Zhang J."/>
            <person name="Zhao Z."/>
            <person name="Zhou C."/>
            <person name="Zhu D."/>
            <person name="Lee S."/>
            <person name="Bess C."/>
            <person name="Blankenburg K."/>
            <person name="Forbes L."/>
            <person name="Fu Q."/>
            <person name="Gubbala S."/>
            <person name="Hirani K."/>
            <person name="Jayaseelan J.C."/>
            <person name="Lara F."/>
            <person name="Munidasa M."/>
            <person name="Palculict T."/>
            <person name="Patil S."/>
            <person name="Pu L.-L."/>
            <person name="Saada N."/>
            <person name="Tang L."/>
            <person name="Weissenberger G."/>
            <person name="Zhu Y."/>
            <person name="Hemphill L."/>
            <person name="Shang Y."/>
            <person name="Youmans B."/>
            <person name="Ayvaz T."/>
            <person name="Ross M."/>
            <person name="Santibanez J."/>
            <person name="Aqrawi P."/>
            <person name="Gross S."/>
            <person name="Joshi V."/>
            <person name="Fowler G."/>
            <person name="Nazareth L."/>
            <person name="Reid J."/>
            <person name="Worley K."/>
            <person name="Petrosino J."/>
            <person name="Highlander S."/>
            <person name="Gibbs R."/>
        </authorList>
    </citation>
    <scope>NUCLEOTIDE SEQUENCE [LARGE SCALE GENOMIC DNA]</scope>
    <source>
        <strain evidence="2">DSM 15952 / CCUG 50447 / LMG 22039 / TP 1.5</strain>
    </source>
</reference>
<organism evidence="1 2">
    <name type="scientific">Enterococcus italicus (strain DSM 15952 / CCUG 50447 / LMG 22039 / TP 1.5)</name>
    <dbReference type="NCBI Taxonomy" id="888064"/>
    <lineage>
        <taxon>Bacteria</taxon>
        <taxon>Bacillati</taxon>
        <taxon>Bacillota</taxon>
        <taxon>Bacilli</taxon>
        <taxon>Lactobacillales</taxon>
        <taxon>Enterococcaceae</taxon>
        <taxon>Enterococcus</taxon>
    </lineage>
</organism>
<dbReference type="PATRIC" id="fig|888064.11.peg.31"/>
<dbReference type="HOGENOM" id="CLU_185803_1_0_9"/>
<evidence type="ECO:0000313" key="1">
    <source>
        <dbReference type="EMBL" id="EFU73471.1"/>
    </source>
</evidence>
<dbReference type="EMBL" id="AEPV01000066">
    <property type="protein sequence ID" value="EFU73471.1"/>
    <property type="molecule type" value="Genomic_DNA"/>
</dbReference>
<keyword evidence="2" id="KW-1185">Reference proteome</keyword>
<protein>
    <submittedName>
        <fullName evidence="1">Uncharacterized protein</fullName>
    </submittedName>
</protein>
<accession>E6LGU7</accession>
<gene>
    <name evidence="1" type="ORF">HMPREF9088_1587</name>
</gene>
<dbReference type="RefSeq" id="WP_007208600.1">
    <property type="nucleotide sequence ID" value="NZ_GL622241.1"/>
</dbReference>
<dbReference type="Proteomes" id="UP000010296">
    <property type="component" value="Unassembled WGS sequence"/>
</dbReference>
<proteinExistence type="predicted"/>
<evidence type="ECO:0000313" key="2">
    <source>
        <dbReference type="Proteomes" id="UP000010296"/>
    </source>
</evidence>
<name>E6LGU7_ENTI1</name>
<comment type="caution">
    <text evidence="1">The sequence shown here is derived from an EMBL/GenBank/DDBJ whole genome shotgun (WGS) entry which is preliminary data.</text>
</comment>
<sequence length="58" mass="7044">MRDYKQELEELRQGNCAELVVNREEFLTFREVWLKEEDRNAFVGEASLNGQITYRYKK</sequence>
<dbReference type="eggNOG" id="ENOG5033BSS">
    <property type="taxonomic scope" value="Bacteria"/>
</dbReference>
<dbReference type="STRING" id="888064.HMPREF9088_1587"/>